<gene>
    <name evidence="1" type="ORF">SSSM7_286</name>
</gene>
<dbReference type="Proteomes" id="UP000006527">
    <property type="component" value="Segment"/>
</dbReference>
<accession>E3SLJ9</accession>
<dbReference type="GeneID" id="10328851"/>
<dbReference type="InterPro" id="IPR055615">
    <property type="entry name" value="DUF7191"/>
</dbReference>
<dbReference type="OrthoDB" id="26824at10239"/>
<proteinExistence type="predicted"/>
<keyword evidence="2" id="KW-1185">Reference proteome</keyword>
<protein>
    <submittedName>
        <fullName evidence="1">Uncharacterized protein</fullName>
    </submittedName>
</protein>
<dbReference type="RefSeq" id="YP_004324334.1">
    <property type="nucleotide sequence ID" value="NC_015287.1"/>
</dbReference>
<dbReference type="Pfam" id="PF23821">
    <property type="entry name" value="DUF7191"/>
    <property type="match status" value="1"/>
</dbReference>
<name>E3SLJ9_9CAUD</name>
<evidence type="ECO:0000313" key="1">
    <source>
        <dbReference type="EMBL" id="ADO98347.1"/>
    </source>
</evidence>
<dbReference type="KEGG" id="vg:10328851"/>
<organism evidence="1 2">
    <name type="scientific">Synechococcus phage S-SSM7</name>
    <dbReference type="NCBI Taxonomy" id="445686"/>
    <lineage>
        <taxon>Viruses</taxon>
        <taxon>Duplodnaviria</taxon>
        <taxon>Heunggongvirae</taxon>
        <taxon>Uroviricota</taxon>
        <taxon>Caudoviricetes</taxon>
        <taxon>Pantevenvirales</taxon>
        <taxon>Kyanoviridae</taxon>
        <taxon>Lipsvirus</taxon>
        <taxon>Lipsvirus ssm7</taxon>
    </lineage>
</organism>
<reference evidence="1 2" key="1">
    <citation type="journal article" date="2010" name="Environ. Microbiol.">
        <title>Genomic analysis of oceanic cyanobacterial myoviruses compared with T4-like myoviruses from diverse hosts and environments.</title>
        <authorList>
            <person name="Sullivan M.B."/>
            <person name="Huang K.H."/>
            <person name="Ignacio-Espinoza J.C."/>
            <person name="Berlin A.M."/>
            <person name="Kelly L."/>
            <person name="Weigele P.R."/>
            <person name="DeFrancesco A.S."/>
            <person name="Kern S.E."/>
            <person name="Thompson L.R."/>
            <person name="Young S."/>
            <person name="Yandava C."/>
            <person name="Fu R."/>
            <person name="Krastins B."/>
            <person name="Chase M."/>
            <person name="Sarracino D."/>
            <person name="Osburne M.S."/>
            <person name="Henn M.R."/>
            <person name="Chisholm S.W."/>
        </authorList>
    </citation>
    <scope>NUCLEOTIDE SEQUENCE [LARGE SCALE GENOMIC DNA]</scope>
    <source>
        <strain evidence="1">8109-3</strain>
    </source>
</reference>
<dbReference type="EMBL" id="GU071098">
    <property type="protein sequence ID" value="ADO98347.1"/>
    <property type="molecule type" value="Genomic_DNA"/>
</dbReference>
<sequence length="66" mass="8089">MHGNLEPEEDWFRKSPKEHVNDLWEDMDRLNALYEEMHWPAEDVLDFIPDYANNQIIIRNRSQYGR</sequence>
<evidence type="ECO:0000313" key="2">
    <source>
        <dbReference type="Proteomes" id="UP000006527"/>
    </source>
</evidence>